<dbReference type="UniPathway" id="UPA00079"/>
<keyword evidence="1 3" id="KW-0474">Menaquinone biosynthesis</keyword>
<dbReference type="PANTHER" id="PTHR42916">
    <property type="entry name" value="2-SUCCINYL-5-ENOLPYRUVYL-6-HYDROXY-3-CYCLOHEXENE-1-CARBOXYLATE SYNTHASE"/>
    <property type="match status" value="1"/>
</dbReference>
<feature type="domain" description="AB hydrolase-1" evidence="4">
    <location>
        <begin position="16"/>
        <end position="249"/>
    </location>
</feature>
<evidence type="ECO:0000313" key="5">
    <source>
        <dbReference type="EMBL" id="AVI05606.1"/>
    </source>
</evidence>
<dbReference type="HAMAP" id="MF_01660">
    <property type="entry name" value="MenH"/>
    <property type="match status" value="1"/>
</dbReference>
<comment type="function">
    <text evidence="3">Catalyzes a proton abstraction reaction that results in 2,5-elimination of pyruvate from 2-succinyl-5-enolpyruvyl-6-hydroxy-3-cyclohexene-1-carboxylate (SEPHCHC) and the formation of 2-succinyl-6-hydroxy-2,4-cyclohexadiene-1-carboxylate (SHCHC).</text>
</comment>
<dbReference type="GO" id="GO:0070205">
    <property type="term" value="F:2-succinyl-6-hydroxy-2,4-cyclohexadiene-1-carboxylate synthase activity"/>
    <property type="evidence" value="ECO:0007669"/>
    <property type="project" value="UniProtKB-UniRule"/>
</dbReference>
<comment type="pathway">
    <text evidence="3">Quinol/quinone metabolism; menaquinone biosynthesis.</text>
</comment>
<dbReference type="UniPathway" id="UPA01057">
    <property type="reaction ID" value="UER00900"/>
</dbReference>
<evidence type="ECO:0000256" key="2">
    <source>
        <dbReference type="ARBA" id="ARBA00023239"/>
    </source>
</evidence>
<dbReference type="PANTHER" id="PTHR42916:SF1">
    <property type="entry name" value="PROTEIN PHYLLO, CHLOROPLASTIC"/>
    <property type="match status" value="1"/>
</dbReference>
<dbReference type="Gene3D" id="3.40.50.1820">
    <property type="entry name" value="alpha/beta hydrolase"/>
    <property type="match status" value="1"/>
</dbReference>
<sequence>MLHYNFYKSDHPSNQLLILLHGFISDSQTYMNHIEAFLTQCNILTIDLPGHGKDDSPIDQTWDFPYITEQINRVLSQFEKYKFSLLGYSMGGRVALYYTIYGQYEIKQLILESTSPGIADETLRKERQAIDQARGRVLEIAGIEVFVNDWEKLPLFQTQYLLDDNKKQAMRRMRLSQDPNKLAKALRDYGTGHMPNLWGDIKRIKSDCLILAGELDEKFVNTAKKMAQEIKNYQIHILKNVGHTIHVEDEAEFDTIVLGFLKEEQND</sequence>
<evidence type="ECO:0000313" key="7">
    <source>
        <dbReference type="Proteomes" id="UP000665944"/>
    </source>
</evidence>
<dbReference type="InterPro" id="IPR029058">
    <property type="entry name" value="AB_hydrolase_fold"/>
</dbReference>
<dbReference type="InterPro" id="IPR000073">
    <property type="entry name" value="AB_hydrolase_1"/>
</dbReference>
<comment type="catalytic activity">
    <reaction evidence="3">
        <text>5-enolpyruvoyl-6-hydroxy-2-succinyl-cyclohex-3-ene-1-carboxylate = (1R,6R)-6-hydroxy-2-succinyl-cyclohexa-2,4-diene-1-carboxylate + pyruvate</text>
        <dbReference type="Rhea" id="RHEA:25597"/>
        <dbReference type="ChEBI" id="CHEBI:15361"/>
        <dbReference type="ChEBI" id="CHEBI:58689"/>
        <dbReference type="ChEBI" id="CHEBI:58818"/>
        <dbReference type="EC" id="4.2.99.20"/>
    </reaction>
</comment>
<name>A0A3S7GX22_STAHO</name>
<evidence type="ECO:0000259" key="4">
    <source>
        <dbReference type="Pfam" id="PF00561"/>
    </source>
</evidence>
<gene>
    <name evidence="3 6" type="primary">menH</name>
    <name evidence="5" type="ORF">AZE34_02105</name>
    <name evidence="6" type="ORF">J7T32_003445</name>
</gene>
<reference evidence="6 7" key="2">
    <citation type="submission" date="2022-06" db="EMBL/GenBank/DDBJ databases">
        <title>Staphylococcus hominis ShoR14 genome sequence.</title>
        <authorList>
            <person name="Yeo C.C."/>
            <person name="Chew C.H."/>
            <person name="Che Hamzah A.M."/>
            <person name="Al-Trad E.I."/>
        </authorList>
    </citation>
    <scope>NUCLEOTIDE SEQUENCE [LARGE SCALE GENOMIC DNA]</scope>
    <source>
        <strain evidence="6 7">ShoR14</strain>
    </source>
</reference>
<organism evidence="5">
    <name type="scientific">Staphylococcus hominis</name>
    <dbReference type="NCBI Taxonomy" id="1290"/>
    <lineage>
        <taxon>Bacteria</taxon>
        <taxon>Bacillati</taxon>
        <taxon>Bacillota</taxon>
        <taxon>Bacilli</taxon>
        <taxon>Bacillales</taxon>
        <taxon>Staphylococcaceae</taxon>
        <taxon>Staphylococcus</taxon>
    </lineage>
</organism>
<comment type="pathway">
    <text evidence="3">Quinol/quinone metabolism; 1,4-dihydroxy-2-naphthoate biosynthesis; 1,4-dihydroxy-2-naphthoate from chorismate: step 3/7.</text>
</comment>
<dbReference type="EMBL" id="CP014567">
    <property type="protein sequence ID" value="AVI05606.1"/>
    <property type="molecule type" value="Genomic_DNA"/>
</dbReference>
<comment type="similarity">
    <text evidence="3">Belongs to the AB hydrolase superfamily. MenH family.</text>
</comment>
<comment type="subunit">
    <text evidence="3">Monomer.</text>
</comment>
<dbReference type="EMBL" id="JAGHKT020000003">
    <property type="protein sequence ID" value="MCM5671822.1"/>
    <property type="molecule type" value="Genomic_DNA"/>
</dbReference>
<dbReference type="RefSeq" id="WP_017175786.1">
    <property type="nucleotide sequence ID" value="NZ_CP014107.1"/>
</dbReference>
<dbReference type="NCBIfam" id="TIGR03695">
    <property type="entry name" value="menH_SHCHC"/>
    <property type="match status" value="1"/>
</dbReference>
<evidence type="ECO:0000256" key="3">
    <source>
        <dbReference type="HAMAP-Rule" id="MF_01660"/>
    </source>
</evidence>
<dbReference type="InterPro" id="IPR022485">
    <property type="entry name" value="SHCHC_synthase_MenH"/>
</dbReference>
<evidence type="ECO:0000313" key="6">
    <source>
        <dbReference type="EMBL" id="MCM5671822.1"/>
    </source>
</evidence>
<dbReference type="GO" id="GO:0009234">
    <property type="term" value="P:menaquinone biosynthetic process"/>
    <property type="evidence" value="ECO:0007669"/>
    <property type="project" value="UniProtKB-UniRule"/>
</dbReference>
<dbReference type="Proteomes" id="UP000665944">
    <property type="component" value="Unassembled WGS sequence"/>
</dbReference>
<dbReference type="Pfam" id="PF00561">
    <property type="entry name" value="Abhydrolase_1"/>
    <property type="match status" value="1"/>
</dbReference>
<dbReference type="AlphaFoldDB" id="A0A3S7GX22"/>
<proteinExistence type="inferred from homology"/>
<keyword evidence="2 3" id="KW-0456">Lyase</keyword>
<dbReference type="EC" id="4.2.99.20" evidence="3"/>
<reference evidence="5" key="1">
    <citation type="submission" date="2016-02" db="EMBL/GenBank/DDBJ databases">
        <title>Genomic sequence of a clinical Staphylococcus hominis isolate.</title>
        <authorList>
            <person name="McClure J.M."/>
            <person name="Zhang K."/>
        </authorList>
    </citation>
    <scope>NUCLEOTIDE SEQUENCE</scope>
    <source>
        <strain evidence="5">C34847</strain>
    </source>
</reference>
<dbReference type="SUPFAM" id="SSF53474">
    <property type="entry name" value="alpha/beta-Hydrolases"/>
    <property type="match status" value="1"/>
</dbReference>
<accession>A0A3S7GX22</accession>
<protein>
    <recommendedName>
        <fullName evidence="3">Putative 2-succinyl-6-hydroxy-2,4-cyclohexadiene-1-carboxylate synthase</fullName>
        <shortName evidence="3">SHCHC synthase</shortName>
        <ecNumber evidence="3">4.2.99.20</ecNumber>
    </recommendedName>
</protein>
<keyword evidence="7" id="KW-1185">Reference proteome</keyword>
<evidence type="ECO:0000256" key="1">
    <source>
        <dbReference type="ARBA" id="ARBA00022428"/>
    </source>
</evidence>